<feature type="transmembrane region" description="Helical" evidence="1">
    <location>
        <begin position="350"/>
        <end position="366"/>
    </location>
</feature>
<dbReference type="SUPFAM" id="SSF54695">
    <property type="entry name" value="POZ domain"/>
    <property type="match status" value="2"/>
</dbReference>
<reference evidence="3" key="2">
    <citation type="submission" date="2025-09" db="UniProtKB">
        <authorList>
            <consortium name="Ensembl"/>
        </authorList>
    </citation>
    <scope>IDENTIFICATION</scope>
</reference>
<organism evidence="3 4">
    <name type="scientific">Sinocyclocheilus anshuiensis</name>
    <dbReference type="NCBI Taxonomy" id="1608454"/>
    <lineage>
        <taxon>Eukaryota</taxon>
        <taxon>Metazoa</taxon>
        <taxon>Chordata</taxon>
        <taxon>Craniata</taxon>
        <taxon>Vertebrata</taxon>
        <taxon>Euteleostomi</taxon>
        <taxon>Actinopterygii</taxon>
        <taxon>Neopterygii</taxon>
        <taxon>Teleostei</taxon>
        <taxon>Ostariophysi</taxon>
        <taxon>Cypriniformes</taxon>
        <taxon>Cyprinidae</taxon>
        <taxon>Cyprininae</taxon>
        <taxon>Sinocyclocheilus</taxon>
    </lineage>
</organism>
<dbReference type="AlphaFoldDB" id="A0A671SYU7"/>
<proteinExistence type="predicted"/>
<name>A0A671SYU7_9TELE</name>
<keyword evidence="4" id="KW-1185">Reference proteome</keyword>
<evidence type="ECO:0000259" key="2">
    <source>
        <dbReference type="PROSITE" id="PS50097"/>
    </source>
</evidence>
<keyword evidence="1" id="KW-0812">Transmembrane</keyword>
<dbReference type="CDD" id="cd18490">
    <property type="entry name" value="BACK_BTBD8"/>
    <property type="match status" value="1"/>
</dbReference>
<dbReference type="InterPro" id="IPR043225">
    <property type="entry name" value="BACK_BTBD8"/>
</dbReference>
<sequence>HINTHKIARGAEQFVCLFLKSNRTAALFFNIILMKISFSNRLLQEEQETDVTLCVGTAFRLKAHRAVLLARAPHLLQGTEATTPVIHLQGIEPAALKDFIQYIMSQRNMLWPCYSFCLISVCLSGLEHLGPALGLGADLLALYQRADMSDISIQVADRVFSAHRAILCARSEYFRAMLCGSWMESLCQCITLQGLGPDEMEILLHFMYGAILDFPPGTNVSQVVLAADMLGLEGLKDVAEMVLTRDYCRFFPKPIDGVQRSILECLAITHSIGLQDLYCSCVRWVAEHFVKCWSERNFALLPPELQRDCLNNVTKNMVCNTQTHICFLLWWGLPFDIFLVGNSIDNNPCFLSFLTVLLLLSVSYYNKTLMR</sequence>
<dbReference type="PROSITE" id="PS50097">
    <property type="entry name" value="BTB"/>
    <property type="match status" value="2"/>
</dbReference>
<keyword evidence="1" id="KW-1133">Transmembrane helix</keyword>
<dbReference type="PANTHER" id="PTHR22427">
    <property type="entry name" value="GH15728P"/>
    <property type="match status" value="1"/>
</dbReference>
<dbReference type="Gene3D" id="3.30.710.10">
    <property type="entry name" value="Potassium Channel Kv1.1, Chain A"/>
    <property type="match status" value="2"/>
</dbReference>
<dbReference type="PANTHER" id="PTHR22427:SF2">
    <property type="entry name" value="BTB_POZ DOMAIN-CONTAINING PROTEIN 8"/>
    <property type="match status" value="1"/>
</dbReference>
<protein>
    <recommendedName>
        <fullName evidence="2">BTB domain-containing protein</fullName>
    </recommendedName>
</protein>
<reference evidence="3" key="1">
    <citation type="submission" date="2025-08" db="UniProtKB">
        <authorList>
            <consortium name="Ensembl"/>
        </authorList>
    </citation>
    <scope>IDENTIFICATION</scope>
</reference>
<dbReference type="InterPro" id="IPR000210">
    <property type="entry name" value="BTB/POZ_dom"/>
</dbReference>
<evidence type="ECO:0000256" key="1">
    <source>
        <dbReference type="SAM" id="Phobius"/>
    </source>
</evidence>
<accession>A0A671SYU7</accession>
<dbReference type="SMART" id="SM00225">
    <property type="entry name" value="BTB"/>
    <property type="match status" value="1"/>
</dbReference>
<dbReference type="Proteomes" id="UP000472260">
    <property type="component" value="Unassembled WGS sequence"/>
</dbReference>
<evidence type="ECO:0000313" key="3">
    <source>
        <dbReference type="Ensembl" id="ENSSANP00000101028.1"/>
    </source>
</evidence>
<dbReference type="Ensembl" id="ENSSANT00000107244.1">
    <property type="protein sequence ID" value="ENSSANP00000101028.1"/>
    <property type="gene ID" value="ENSSANG00000049639.1"/>
</dbReference>
<evidence type="ECO:0000313" key="4">
    <source>
        <dbReference type="Proteomes" id="UP000472260"/>
    </source>
</evidence>
<dbReference type="Pfam" id="PF00651">
    <property type="entry name" value="BTB"/>
    <property type="match status" value="2"/>
</dbReference>
<feature type="domain" description="BTB" evidence="2">
    <location>
        <begin position="149"/>
        <end position="216"/>
    </location>
</feature>
<dbReference type="InterPro" id="IPR011333">
    <property type="entry name" value="SKP1/BTB/POZ_sf"/>
</dbReference>
<keyword evidence="1" id="KW-0472">Membrane</keyword>
<dbReference type="CDD" id="cd18286">
    <property type="entry name" value="BTB2_POZ_BTBD8"/>
    <property type="match status" value="1"/>
</dbReference>
<feature type="domain" description="BTB" evidence="2">
    <location>
        <begin position="49"/>
        <end position="112"/>
    </location>
</feature>
<dbReference type="Pfam" id="PF26017">
    <property type="entry name" value="BACK_BTBD8"/>
    <property type="match status" value="1"/>
</dbReference>
<feature type="transmembrane region" description="Helical" evidence="1">
    <location>
        <begin position="325"/>
        <end position="344"/>
    </location>
</feature>